<organism evidence="1 2">
    <name type="scientific">Dyella ginsengisoli</name>
    <dbReference type="NCBI Taxonomy" id="363848"/>
    <lineage>
        <taxon>Bacteria</taxon>
        <taxon>Pseudomonadati</taxon>
        <taxon>Pseudomonadota</taxon>
        <taxon>Gammaproteobacteria</taxon>
        <taxon>Lysobacterales</taxon>
        <taxon>Rhodanobacteraceae</taxon>
        <taxon>Dyella</taxon>
    </lineage>
</organism>
<gene>
    <name evidence="1" type="ORF">ISP17_07535</name>
</gene>
<dbReference type="EMBL" id="JADIKM010000002">
    <property type="protein sequence ID" value="MFK2903811.1"/>
    <property type="molecule type" value="Genomic_DNA"/>
</dbReference>
<protein>
    <submittedName>
        <fullName evidence="1">Uncharacterized protein</fullName>
    </submittedName>
</protein>
<sequence length="78" mass="9374">MKILLTEIDEPDKRLVVFPAGFRVGCHPPQRLFRQRRKLLEHLHLIFFRGARLAPRRMREREAYRHADGLLECDVREP</sequence>
<comment type="caution">
    <text evidence="1">The sequence shown here is derived from an EMBL/GenBank/DDBJ whole genome shotgun (WGS) entry which is preliminary data.</text>
</comment>
<dbReference type="RefSeq" id="WP_404631703.1">
    <property type="nucleotide sequence ID" value="NZ_JADIKM010000002.1"/>
</dbReference>
<keyword evidence="2" id="KW-1185">Reference proteome</keyword>
<evidence type="ECO:0000313" key="1">
    <source>
        <dbReference type="EMBL" id="MFK2903811.1"/>
    </source>
</evidence>
<dbReference type="Proteomes" id="UP001620460">
    <property type="component" value="Unassembled WGS sequence"/>
</dbReference>
<evidence type="ECO:0000313" key="2">
    <source>
        <dbReference type="Proteomes" id="UP001620460"/>
    </source>
</evidence>
<accession>A0ABW8JRR8</accession>
<reference evidence="1 2" key="1">
    <citation type="submission" date="2020-10" db="EMBL/GenBank/DDBJ databases">
        <title>Phylogeny of dyella-like bacteria.</title>
        <authorList>
            <person name="Fu J."/>
        </authorList>
    </citation>
    <scope>NUCLEOTIDE SEQUENCE [LARGE SCALE GENOMIC DNA]</scope>
    <source>
        <strain evidence="1 2">Gsoil3046</strain>
    </source>
</reference>
<name>A0ABW8JRR8_9GAMM</name>
<proteinExistence type="predicted"/>